<sequence length="1062" mass="120743">MICDQELVSAKDPPSHYLHKLKTYLDPKASRSSRKRKMVGESTSTQVLRDLEISLRTNHIEWVREFLGEQNHGLDVLVDYLTFRLMMLRHEQRVRESMDDDSGSENQSNSGGSNNRPSLDRLNSPRMKRASRHVQKLNMGDSKDDIHVCIMCMRAIMNNKYGFNLVFDHREAINCIALSLNHHSYRTKALVLELLAAICLVKGGHHMILNAFDNFKETCGDPHRFYTLMQYFSNPDCFHIEFMVSCMQFVNIVVHSVEDMNFRVHLQYEFSRLGLDEYLYRLRNTESEELHVQICAYLDNVFDVAALMEDSETKTAALERLHDTEEELAHTIERLRESEASWLAKSVELESELEELKRANQELRETNNQVLAEVTTLRRTATQREEENRQQQSKLEYKIQHLETLSRSGSSSPNSSTRSSTSRPSAAPVRLLSMAVPRLPPKPPPIGGIRGPPPMPGKGELHSMDAMTIKKKVATKYKLPTLNWVALKPNQVRGTVFNDLDDEKLFCVIDFAAFEEEFKIGPNVGLLLANGDSTEVDSLSAFGSKRFKKPELTSLMEHTRLRNVAISRRKLELSVETVTRAVNSLDLKTLHLDNVELLQRMVPTDTEIKAYREYERNKSPLHLLTEEDQYMFHLSKIDRLGTKLSLMSFLANFTDSLHCITPQIHAIITASRSVKNSSKLRRLLEVILAFGNYMNSSKRGPAYGFKLSSLDSLCDTKSAKKKISLLHYIQDTVRTKFPDLNNFEAELRGIEIAAQVSLENIVTDLTELDKGMESAKKEAERLKGHRSQEAQLATSILGDFLANSLDKLQKLKTELKMGQDAFAEALEYFGESTRSLAPNTFFSIFVRFCKALTGRLTRTTLSVARSRQRSVQQQLLHSSVMLPLPLLPQLLQTLLTPTSTPRATHAIISPRSRNLNFSIGPEALPVFQFKATQEKLQRKCTHPQRTYFASKESSGFPNRPALGCSSGKHNCIFFFQDTPVDLQLTSIASIKTAAVIGELRARGVVADRRLLSQEDVYHGALEDILIGLRNEPYRRADALRRSHRKRDVAVRLSRTSDDNLDF</sequence>
<keyword evidence="2" id="KW-0175">Coiled coil</keyword>
<dbReference type="OMA" id="MMPGFSP"/>
<dbReference type="OrthoDB" id="1668162at2759"/>
<dbReference type="GeneID" id="108679212"/>
<feature type="coiled-coil region" evidence="2">
    <location>
        <begin position="318"/>
        <end position="380"/>
    </location>
</feature>
<dbReference type="AlphaFoldDB" id="A0A979FWA1"/>
<evidence type="ECO:0000256" key="2">
    <source>
        <dbReference type="SAM" id="Coils"/>
    </source>
</evidence>
<dbReference type="Pfam" id="PF06367">
    <property type="entry name" value="Drf_FH3"/>
    <property type="match status" value="1"/>
</dbReference>
<feature type="region of interest" description="Disordered" evidence="3">
    <location>
        <begin position="403"/>
        <end position="429"/>
    </location>
</feature>
<dbReference type="GO" id="GO:0008360">
    <property type="term" value="P:regulation of cell shape"/>
    <property type="evidence" value="ECO:0007669"/>
    <property type="project" value="TreeGrafter"/>
</dbReference>
<dbReference type="GO" id="GO:0030866">
    <property type="term" value="P:cortical actin cytoskeleton organization"/>
    <property type="evidence" value="ECO:0007669"/>
    <property type="project" value="TreeGrafter"/>
</dbReference>
<dbReference type="InterPro" id="IPR010473">
    <property type="entry name" value="GTPase-bd"/>
</dbReference>
<dbReference type="InterPro" id="IPR043592">
    <property type="entry name" value="FMNL_animal"/>
</dbReference>
<organism evidence="7 8">
    <name type="scientific">Hyalella azteca</name>
    <name type="common">Amphipod</name>
    <dbReference type="NCBI Taxonomy" id="294128"/>
    <lineage>
        <taxon>Eukaryota</taxon>
        <taxon>Metazoa</taxon>
        <taxon>Ecdysozoa</taxon>
        <taxon>Arthropoda</taxon>
        <taxon>Crustacea</taxon>
        <taxon>Multicrustacea</taxon>
        <taxon>Malacostraca</taxon>
        <taxon>Eumalacostraca</taxon>
        <taxon>Peracarida</taxon>
        <taxon>Amphipoda</taxon>
        <taxon>Senticaudata</taxon>
        <taxon>Talitrida</taxon>
        <taxon>Talitroidea</taxon>
        <taxon>Hyalellidae</taxon>
        <taxon>Hyalella</taxon>
    </lineage>
</organism>
<dbReference type="SMART" id="SM00498">
    <property type="entry name" value="FH2"/>
    <property type="match status" value="1"/>
</dbReference>
<feature type="compositionally biased region" description="Low complexity" evidence="3">
    <location>
        <begin position="104"/>
        <end position="115"/>
    </location>
</feature>
<dbReference type="GO" id="GO:0016477">
    <property type="term" value="P:cell migration"/>
    <property type="evidence" value="ECO:0007669"/>
    <property type="project" value="TreeGrafter"/>
</dbReference>
<dbReference type="InterPro" id="IPR014767">
    <property type="entry name" value="DAD_dom"/>
</dbReference>
<dbReference type="GO" id="GO:0008017">
    <property type="term" value="F:microtubule binding"/>
    <property type="evidence" value="ECO:0007669"/>
    <property type="project" value="InterPro"/>
</dbReference>
<feature type="compositionally biased region" description="Low complexity" evidence="3">
    <location>
        <begin position="406"/>
        <end position="425"/>
    </location>
</feature>
<name>A0A979FWA1_HYAAZ</name>
<dbReference type="PANTHER" id="PTHR45857:SF4">
    <property type="entry name" value="FORMIN-LIKE PROTEIN"/>
    <property type="match status" value="1"/>
</dbReference>
<dbReference type="PANTHER" id="PTHR45857">
    <property type="entry name" value="FORMIN-LIKE PROTEIN"/>
    <property type="match status" value="1"/>
</dbReference>
<dbReference type="InterPro" id="IPR010472">
    <property type="entry name" value="FH3_dom"/>
</dbReference>
<dbReference type="InterPro" id="IPR011989">
    <property type="entry name" value="ARM-like"/>
</dbReference>
<dbReference type="PROSITE" id="PS51231">
    <property type="entry name" value="DAD"/>
    <property type="match status" value="1"/>
</dbReference>
<dbReference type="PRINTS" id="PR00828">
    <property type="entry name" value="FORMIN"/>
</dbReference>
<keyword evidence="7" id="KW-1185">Reference proteome</keyword>
<dbReference type="Gene3D" id="1.20.58.2220">
    <property type="entry name" value="Formin, FH2 domain"/>
    <property type="match status" value="1"/>
</dbReference>
<evidence type="ECO:0000313" key="7">
    <source>
        <dbReference type="Proteomes" id="UP000694843"/>
    </source>
</evidence>
<dbReference type="GO" id="GO:0031267">
    <property type="term" value="F:small GTPase binding"/>
    <property type="evidence" value="ECO:0007669"/>
    <property type="project" value="InterPro"/>
</dbReference>
<dbReference type="PROSITE" id="PS51444">
    <property type="entry name" value="FH2"/>
    <property type="match status" value="1"/>
</dbReference>
<evidence type="ECO:0000259" key="6">
    <source>
        <dbReference type="PROSITE" id="PS51444"/>
    </source>
</evidence>
<dbReference type="SUPFAM" id="SSF48371">
    <property type="entry name" value="ARM repeat"/>
    <property type="match status" value="1"/>
</dbReference>
<dbReference type="SMART" id="SM01140">
    <property type="entry name" value="Drf_GBD"/>
    <property type="match status" value="1"/>
</dbReference>
<dbReference type="SMART" id="SM01139">
    <property type="entry name" value="Drf_FH3"/>
    <property type="match status" value="1"/>
</dbReference>
<protein>
    <submittedName>
        <fullName evidence="8">Formin-like protein</fullName>
    </submittedName>
</protein>
<dbReference type="Gene3D" id="1.25.10.10">
    <property type="entry name" value="Leucine-rich Repeat Variant"/>
    <property type="match status" value="1"/>
</dbReference>
<proteinExistence type="inferred from homology"/>
<evidence type="ECO:0000259" key="4">
    <source>
        <dbReference type="PROSITE" id="PS51231"/>
    </source>
</evidence>
<dbReference type="PROSITE" id="PS51232">
    <property type="entry name" value="GBD_FH3"/>
    <property type="match status" value="1"/>
</dbReference>
<dbReference type="Pfam" id="PF06371">
    <property type="entry name" value="Drf_GBD"/>
    <property type="match status" value="1"/>
</dbReference>
<reference evidence="8" key="1">
    <citation type="submission" date="2025-08" db="UniProtKB">
        <authorList>
            <consortium name="RefSeq"/>
        </authorList>
    </citation>
    <scope>IDENTIFICATION</scope>
</reference>
<accession>A0A979FWA1</accession>
<dbReference type="RefSeq" id="XP_047741533.1">
    <property type="nucleotide sequence ID" value="XM_047885577.1"/>
</dbReference>
<evidence type="ECO:0000256" key="3">
    <source>
        <dbReference type="SAM" id="MobiDB-lite"/>
    </source>
</evidence>
<evidence type="ECO:0000256" key="1">
    <source>
        <dbReference type="ARBA" id="ARBA00023449"/>
    </source>
</evidence>
<dbReference type="KEGG" id="hazt:108679212"/>
<evidence type="ECO:0000313" key="8">
    <source>
        <dbReference type="RefSeq" id="XP_047741533.1"/>
    </source>
</evidence>
<feature type="region of interest" description="Disordered" evidence="3">
    <location>
        <begin position="94"/>
        <end position="134"/>
    </location>
</feature>
<feature type="domain" description="DAD" evidence="4">
    <location>
        <begin position="1014"/>
        <end position="1048"/>
    </location>
</feature>
<dbReference type="InterPro" id="IPR014768">
    <property type="entry name" value="GBD/FH3_dom"/>
</dbReference>
<evidence type="ECO:0000259" key="5">
    <source>
        <dbReference type="PROSITE" id="PS51232"/>
    </source>
</evidence>
<dbReference type="SUPFAM" id="SSF101447">
    <property type="entry name" value="Formin homology 2 domain (FH2 domain)"/>
    <property type="match status" value="1"/>
</dbReference>
<feature type="domain" description="GBD/FH3" evidence="5">
    <location>
        <begin position="1"/>
        <end position="392"/>
    </location>
</feature>
<dbReference type="Proteomes" id="UP000694843">
    <property type="component" value="Unplaced"/>
</dbReference>
<dbReference type="InterPro" id="IPR015425">
    <property type="entry name" value="FH2_Formin"/>
</dbReference>
<comment type="similarity">
    <text evidence="1">Belongs to the formin homology family.</text>
</comment>
<gene>
    <name evidence="8" type="primary">LOC108679212</name>
</gene>
<dbReference type="GO" id="GO:0051015">
    <property type="term" value="F:actin filament binding"/>
    <property type="evidence" value="ECO:0007669"/>
    <property type="project" value="TreeGrafter"/>
</dbReference>
<dbReference type="GO" id="GO:0005884">
    <property type="term" value="C:actin filament"/>
    <property type="evidence" value="ECO:0007669"/>
    <property type="project" value="InterPro"/>
</dbReference>
<dbReference type="InterPro" id="IPR042201">
    <property type="entry name" value="FH2_Formin_sf"/>
</dbReference>
<dbReference type="InterPro" id="IPR016024">
    <property type="entry name" value="ARM-type_fold"/>
</dbReference>
<dbReference type="GO" id="GO:0005829">
    <property type="term" value="C:cytosol"/>
    <property type="evidence" value="ECO:0007669"/>
    <property type="project" value="TreeGrafter"/>
</dbReference>
<dbReference type="Pfam" id="PF02181">
    <property type="entry name" value="FH2"/>
    <property type="match status" value="1"/>
</dbReference>
<dbReference type="GO" id="GO:0045010">
    <property type="term" value="P:actin nucleation"/>
    <property type="evidence" value="ECO:0007669"/>
    <property type="project" value="InterPro"/>
</dbReference>
<feature type="domain" description="FH2" evidence="6">
    <location>
        <begin position="469"/>
        <end position="878"/>
    </location>
</feature>
<dbReference type="InterPro" id="IPR001265">
    <property type="entry name" value="Formin_Cappuccino_subfam"/>
</dbReference>